<keyword evidence="1" id="KW-0472">Membrane</keyword>
<keyword evidence="1" id="KW-1133">Transmembrane helix</keyword>
<evidence type="ECO:0000256" key="1">
    <source>
        <dbReference type="SAM" id="Phobius"/>
    </source>
</evidence>
<evidence type="ECO:0000313" key="2">
    <source>
        <dbReference type="EMBL" id="AFK39875.1"/>
    </source>
</evidence>
<dbReference type="AlphaFoldDB" id="I3SHY3"/>
<accession>I3SHY3</accession>
<dbReference type="EMBL" id="BT140080">
    <property type="protein sequence ID" value="AFK39875.1"/>
    <property type="molecule type" value="mRNA"/>
</dbReference>
<sequence length="98" mass="11379">MRHLVQKKSSDYFSHIGKEDFQNNRNKKQKGSLYWRNLFLYFLSITVLIIGEALYSIPRSPTGIFINLVSASSPLCAYYSLQKMVIGSKLYVVTFEYL</sequence>
<proteinExistence type="evidence at transcript level"/>
<name>I3SHY3_LOTJA</name>
<reference evidence="2" key="1">
    <citation type="submission" date="2012-05" db="EMBL/GenBank/DDBJ databases">
        <authorList>
            <person name="Krishnakumar V."/>
            <person name="Cheung F."/>
            <person name="Xiao Y."/>
            <person name="Chan A."/>
            <person name="Moskal W.A."/>
            <person name="Town C.D."/>
        </authorList>
    </citation>
    <scope>NUCLEOTIDE SEQUENCE</scope>
</reference>
<organism evidence="2">
    <name type="scientific">Lotus japonicus</name>
    <name type="common">Lotus corniculatus var. japonicus</name>
    <dbReference type="NCBI Taxonomy" id="34305"/>
    <lineage>
        <taxon>Eukaryota</taxon>
        <taxon>Viridiplantae</taxon>
        <taxon>Streptophyta</taxon>
        <taxon>Embryophyta</taxon>
        <taxon>Tracheophyta</taxon>
        <taxon>Spermatophyta</taxon>
        <taxon>Magnoliopsida</taxon>
        <taxon>eudicotyledons</taxon>
        <taxon>Gunneridae</taxon>
        <taxon>Pentapetalae</taxon>
        <taxon>rosids</taxon>
        <taxon>fabids</taxon>
        <taxon>Fabales</taxon>
        <taxon>Fabaceae</taxon>
        <taxon>Papilionoideae</taxon>
        <taxon>50 kb inversion clade</taxon>
        <taxon>NPAAA clade</taxon>
        <taxon>Hologalegina</taxon>
        <taxon>robinioid clade</taxon>
        <taxon>Loteae</taxon>
        <taxon>Lotus</taxon>
    </lineage>
</organism>
<protein>
    <submittedName>
        <fullName evidence="2">Uncharacterized protein</fullName>
    </submittedName>
</protein>
<keyword evidence="1" id="KW-0812">Transmembrane</keyword>
<feature type="transmembrane region" description="Helical" evidence="1">
    <location>
        <begin position="38"/>
        <end position="57"/>
    </location>
</feature>